<reference evidence="1" key="1">
    <citation type="journal article" date="2015" name="Nature">
        <title>Complex archaea that bridge the gap between prokaryotes and eukaryotes.</title>
        <authorList>
            <person name="Spang A."/>
            <person name="Saw J.H."/>
            <person name="Jorgensen S.L."/>
            <person name="Zaremba-Niedzwiedzka K."/>
            <person name="Martijn J."/>
            <person name="Lind A.E."/>
            <person name="van Eijk R."/>
            <person name="Schleper C."/>
            <person name="Guy L."/>
            <person name="Ettema T.J."/>
        </authorList>
    </citation>
    <scope>NUCLEOTIDE SEQUENCE</scope>
</reference>
<comment type="caution">
    <text evidence="1">The sequence shown here is derived from an EMBL/GenBank/DDBJ whole genome shotgun (WGS) entry which is preliminary data.</text>
</comment>
<evidence type="ECO:0000313" key="1">
    <source>
        <dbReference type="EMBL" id="KKL76383.1"/>
    </source>
</evidence>
<gene>
    <name evidence="1" type="ORF">LCGC14_2045420</name>
</gene>
<protein>
    <submittedName>
        <fullName evidence="1">Uncharacterized protein</fullName>
    </submittedName>
</protein>
<feature type="non-terminal residue" evidence="1">
    <location>
        <position position="35"/>
    </location>
</feature>
<dbReference type="AlphaFoldDB" id="A0A0F9EQJ6"/>
<organism evidence="1">
    <name type="scientific">marine sediment metagenome</name>
    <dbReference type="NCBI Taxonomy" id="412755"/>
    <lineage>
        <taxon>unclassified sequences</taxon>
        <taxon>metagenomes</taxon>
        <taxon>ecological metagenomes</taxon>
    </lineage>
</organism>
<name>A0A0F9EQJ6_9ZZZZ</name>
<proteinExistence type="predicted"/>
<dbReference type="EMBL" id="LAZR01024064">
    <property type="protein sequence ID" value="KKL76383.1"/>
    <property type="molecule type" value="Genomic_DNA"/>
</dbReference>
<sequence>MRICLTLLAAMAMMGNAASADGPGEGMVTVRPKTH</sequence>
<accession>A0A0F9EQJ6</accession>